<accession>S7ZWW4</accession>
<evidence type="ECO:0000256" key="1">
    <source>
        <dbReference type="SAM" id="Phobius"/>
    </source>
</evidence>
<protein>
    <submittedName>
        <fullName evidence="2">Uncharacterized protein</fullName>
    </submittedName>
</protein>
<gene>
    <name evidence="2" type="ORF">PDE_08208</name>
</gene>
<feature type="transmembrane region" description="Helical" evidence="1">
    <location>
        <begin position="111"/>
        <end position="130"/>
    </location>
</feature>
<organism evidence="2 3">
    <name type="scientific">Penicillium oxalicum (strain 114-2 / CGMCC 5302)</name>
    <name type="common">Penicillium decumbens</name>
    <dbReference type="NCBI Taxonomy" id="933388"/>
    <lineage>
        <taxon>Eukaryota</taxon>
        <taxon>Fungi</taxon>
        <taxon>Dikarya</taxon>
        <taxon>Ascomycota</taxon>
        <taxon>Pezizomycotina</taxon>
        <taxon>Eurotiomycetes</taxon>
        <taxon>Eurotiomycetidae</taxon>
        <taxon>Eurotiales</taxon>
        <taxon>Aspergillaceae</taxon>
        <taxon>Penicillium</taxon>
    </lineage>
</organism>
<dbReference type="EMBL" id="KB644415">
    <property type="protein sequence ID" value="EPS33246.1"/>
    <property type="molecule type" value="Genomic_DNA"/>
</dbReference>
<keyword evidence="3" id="KW-1185">Reference proteome</keyword>
<keyword evidence="1" id="KW-0472">Membrane</keyword>
<name>S7ZWW4_PENO1</name>
<evidence type="ECO:0000313" key="2">
    <source>
        <dbReference type="EMBL" id="EPS33246.1"/>
    </source>
</evidence>
<feature type="transmembrane region" description="Helical" evidence="1">
    <location>
        <begin position="12"/>
        <end position="33"/>
    </location>
</feature>
<evidence type="ECO:0000313" key="3">
    <source>
        <dbReference type="Proteomes" id="UP000019376"/>
    </source>
</evidence>
<reference evidence="2 3" key="1">
    <citation type="journal article" date="2013" name="PLoS ONE">
        <title>Genomic and secretomic analyses reveal unique features of the lignocellulolytic enzyme system of Penicillium decumbens.</title>
        <authorList>
            <person name="Liu G."/>
            <person name="Zhang L."/>
            <person name="Wei X."/>
            <person name="Zou G."/>
            <person name="Qin Y."/>
            <person name="Ma L."/>
            <person name="Li J."/>
            <person name="Zheng H."/>
            <person name="Wang S."/>
            <person name="Wang C."/>
            <person name="Xun L."/>
            <person name="Zhao G.-P."/>
            <person name="Zhou Z."/>
            <person name="Qu Y."/>
        </authorList>
    </citation>
    <scope>NUCLEOTIDE SEQUENCE [LARGE SCALE GENOMIC DNA]</scope>
    <source>
        <strain evidence="3">114-2 / CGMCC 5302</strain>
    </source>
</reference>
<dbReference type="AlphaFoldDB" id="S7ZWW4"/>
<proteinExistence type="predicted"/>
<keyword evidence="1" id="KW-1133">Transmembrane helix</keyword>
<dbReference type="HOGENOM" id="CLU_1907389_0_0_1"/>
<sequence length="133" mass="14697">MMTTPASTDPIIRPLGEVLSILVLFFSSFFSLAHKCIRERLPFTLILARVGLFIGRVGSECISTVLVEYSASCTFQVNSSNPRPGFPPSTQSSSVEMVGARATTRDGSWRWLPLFTLALVSTPWIHFLQLTNC</sequence>
<dbReference type="Proteomes" id="UP000019376">
    <property type="component" value="Unassembled WGS sequence"/>
</dbReference>
<keyword evidence="1" id="KW-0812">Transmembrane</keyword>